<dbReference type="Gene3D" id="1.10.287.1260">
    <property type="match status" value="1"/>
</dbReference>
<dbReference type="EMBL" id="LR743597">
    <property type="protein sequence ID" value="CAA2627704.1"/>
    <property type="molecule type" value="Genomic_DNA"/>
</dbReference>
<dbReference type="Gene3D" id="2.30.30.60">
    <property type="match status" value="1"/>
</dbReference>
<dbReference type="PANTHER" id="PTHR30566">
    <property type="entry name" value="YNAI-RELATED MECHANOSENSITIVE ION CHANNEL"/>
    <property type="match status" value="1"/>
</dbReference>
<name>A0A7I8JBV6_SPIIN</name>
<dbReference type="AlphaFoldDB" id="A0A7I8JBV6"/>
<accession>A0A7I8JBV6</accession>
<sequence length="541" mass="59909">MMSTVTTLKSFQTIRCRVSTIYCATYYSFSVDASKFSFRHLPRALGFTAFDRDNVREWPTLRSPERRQQKIVPHHSYNSGTMSCSALQNTGTMNDLVHSGRILFPASVSQTFTYRAYSSPTGNNRDSVEFTPASSKAEFPIQSTEAGGNEWVDIFNRAYQSALDAATNTQRMAKEASDEVVPYIDRLFESHPYLKEIVIPVGWTLSATVLAWLVLPRLLRRLHHYVNQTSIALLSGGSPQESVPYEKSLWGSLEDPARYLITFIAFSQLGVFIAPTTSQYLSQAWRGALVLSVVWFLHRWKTNIFSLGLTKRVTLGLDRDRLVALDKLSSVGLIILGMMALAEACGIAVQSILTVGGIGGVATAFAAKDILGNLLSGLSLQFSHPFSIGDSIKAGSIEGRVVEMGLTTTSLINQENFPIIVPNSLFSSQVIVNKTRAQFRALVKTIPFCIDDLEKIPDVSESVKSMLKGHPAVIFEREVPYCFLSRIEDSYAELTLGCTLRNKGKAELYATEQDILLQVTQIIRQHGARMGSTLNSLNSSR</sequence>
<proteinExistence type="inferred from homology"/>
<comment type="subcellular location">
    <subcellularLocation>
        <location evidence="1">Membrane</location>
        <topology evidence="1">Multi-pass membrane protein</topology>
    </subcellularLocation>
</comment>
<evidence type="ECO:0000256" key="3">
    <source>
        <dbReference type="ARBA" id="ARBA00022692"/>
    </source>
</evidence>
<evidence type="ECO:0000256" key="2">
    <source>
        <dbReference type="ARBA" id="ARBA00008017"/>
    </source>
</evidence>
<evidence type="ECO:0000313" key="8">
    <source>
        <dbReference type="Proteomes" id="UP001189122"/>
    </source>
</evidence>
<evidence type="ECO:0000313" key="7">
    <source>
        <dbReference type="EMBL" id="CAA2627704.1"/>
    </source>
</evidence>
<evidence type="ECO:0000256" key="1">
    <source>
        <dbReference type="ARBA" id="ARBA00004141"/>
    </source>
</evidence>
<dbReference type="InterPro" id="IPR023408">
    <property type="entry name" value="MscS_beta-dom_sf"/>
</dbReference>
<organism evidence="7">
    <name type="scientific">Spirodela intermedia</name>
    <name type="common">Intermediate duckweed</name>
    <dbReference type="NCBI Taxonomy" id="51605"/>
    <lineage>
        <taxon>Eukaryota</taxon>
        <taxon>Viridiplantae</taxon>
        <taxon>Streptophyta</taxon>
        <taxon>Embryophyta</taxon>
        <taxon>Tracheophyta</taxon>
        <taxon>Spermatophyta</taxon>
        <taxon>Magnoliopsida</taxon>
        <taxon>Liliopsida</taxon>
        <taxon>Araceae</taxon>
        <taxon>Lemnoideae</taxon>
        <taxon>Spirodela</taxon>
    </lineage>
</organism>
<evidence type="ECO:0000256" key="5">
    <source>
        <dbReference type="ARBA" id="ARBA00023136"/>
    </source>
</evidence>
<reference evidence="7 8" key="1">
    <citation type="submission" date="2019-12" db="EMBL/GenBank/DDBJ databases">
        <authorList>
            <person name="Scholz U."/>
            <person name="Mascher M."/>
            <person name="Fiebig A."/>
        </authorList>
    </citation>
    <scope>NUCLEOTIDE SEQUENCE</scope>
</reference>
<dbReference type="InterPro" id="IPR006685">
    <property type="entry name" value="MscS_channel_2nd"/>
</dbReference>
<feature type="domain" description="Mechanosensitive ion channel MscS" evidence="6">
    <location>
        <begin position="369"/>
        <end position="436"/>
    </location>
</feature>
<keyword evidence="5" id="KW-0472">Membrane</keyword>
<dbReference type="GO" id="GO:0016020">
    <property type="term" value="C:membrane"/>
    <property type="evidence" value="ECO:0007669"/>
    <property type="project" value="UniProtKB-SubCell"/>
</dbReference>
<dbReference type="PANTHER" id="PTHR30566:SF5">
    <property type="entry name" value="MECHANOSENSITIVE ION CHANNEL PROTEIN 1, MITOCHONDRIAL-RELATED"/>
    <property type="match status" value="1"/>
</dbReference>
<keyword evidence="3" id="KW-0812">Transmembrane</keyword>
<keyword evidence="4" id="KW-1133">Transmembrane helix</keyword>
<dbReference type="SUPFAM" id="SSF82861">
    <property type="entry name" value="Mechanosensitive channel protein MscS (YggB), transmembrane region"/>
    <property type="match status" value="1"/>
</dbReference>
<dbReference type="EMBL" id="CACRZD030000010">
    <property type="protein sequence ID" value="CAA6666963.1"/>
    <property type="molecule type" value="Genomic_DNA"/>
</dbReference>
<keyword evidence="8" id="KW-1185">Reference proteome</keyword>
<evidence type="ECO:0000256" key="4">
    <source>
        <dbReference type="ARBA" id="ARBA00022989"/>
    </source>
</evidence>
<dbReference type="SUPFAM" id="SSF50182">
    <property type="entry name" value="Sm-like ribonucleoproteins"/>
    <property type="match status" value="1"/>
</dbReference>
<dbReference type="InterPro" id="IPR011014">
    <property type="entry name" value="MscS_channel_TM-2"/>
</dbReference>
<evidence type="ECO:0000259" key="6">
    <source>
        <dbReference type="Pfam" id="PF00924"/>
    </source>
</evidence>
<dbReference type="InterPro" id="IPR010920">
    <property type="entry name" value="LSM_dom_sf"/>
</dbReference>
<dbReference type="Pfam" id="PF00924">
    <property type="entry name" value="MS_channel_2nd"/>
    <property type="match status" value="1"/>
</dbReference>
<gene>
    <name evidence="7" type="ORF">SI7747_10013356</name>
</gene>
<dbReference type="GO" id="GO:0055085">
    <property type="term" value="P:transmembrane transport"/>
    <property type="evidence" value="ECO:0007669"/>
    <property type="project" value="InterPro"/>
</dbReference>
<comment type="similarity">
    <text evidence="2">Belongs to the MscS (TC 1.A.23) family.</text>
</comment>
<protein>
    <recommendedName>
        <fullName evidence="6">Mechanosensitive ion channel MscS domain-containing protein</fullName>
    </recommendedName>
</protein>
<dbReference type="Proteomes" id="UP001189122">
    <property type="component" value="Unassembled WGS sequence"/>
</dbReference>